<proteinExistence type="predicted"/>
<dbReference type="Proteomes" id="UP000298180">
    <property type="component" value="Unassembled WGS sequence"/>
</dbReference>
<accession>A0A4Z0CAH8</accession>
<keyword evidence="3" id="KW-1185">Reference proteome</keyword>
<comment type="caution">
    <text evidence="2">The sequence shown here is derived from an EMBL/GenBank/DDBJ whole genome shotgun (WGS) entry which is preliminary data.</text>
</comment>
<protein>
    <submittedName>
        <fullName evidence="2">Uncharacterized protein</fullName>
    </submittedName>
</protein>
<name>A0A4Z0CAH8_9BURK</name>
<evidence type="ECO:0000313" key="3">
    <source>
        <dbReference type="Proteomes" id="UP000298180"/>
    </source>
</evidence>
<evidence type="ECO:0000256" key="1">
    <source>
        <dbReference type="SAM" id="Phobius"/>
    </source>
</evidence>
<keyword evidence="1" id="KW-1133">Transmembrane helix</keyword>
<reference evidence="2 3" key="1">
    <citation type="submission" date="2019-03" db="EMBL/GenBank/DDBJ databases">
        <title>Ramlibacter henchirensis DSM 14656, whole genome shotgun sequence.</title>
        <authorList>
            <person name="Zhang X."/>
            <person name="Feng G."/>
            <person name="Zhu H."/>
        </authorList>
    </citation>
    <scope>NUCLEOTIDE SEQUENCE [LARGE SCALE GENOMIC DNA]</scope>
    <source>
        <strain evidence="2 3">DSM 14656</strain>
    </source>
</reference>
<dbReference type="EMBL" id="SMLM01000001">
    <property type="protein sequence ID" value="TFZ07079.1"/>
    <property type="molecule type" value="Genomic_DNA"/>
</dbReference>
<sequence>MELLHGLEDTMAPETLLVHQLPPEFHGEALRRVETLRALVAEGERLARDEAQICGPKLRAAARWRWASLALLGLALAAFLQDFFIEANGLAFVFLVIGLGGHLIAEQRQDELLAARERLFDAEKQALSLQWTGLGITEPALDSLPAFVPEVRSAYGWSEPEAARGGMTVHAFIERAEARVLEDLRSTA</sequence>
<dbReference type="AlphaFoldDB" id="A0A4Z0CAH8"/>
<organism evidence="2 3">
    <name type="scientific">Ramlibacter henchirensis</name>
    <dbReference type="NCBI Taxonomy" id="204072"/>
    <lineage>
        <taxon>Bacteria</taxon>
        <taxon>Pseudomonadati</taxon>
        <taxon>Pseudomonadota</taxon>
        <taxon>Betaproteobacteria</taxon>
        <taxon>Burkholderiales</taxon>
        <taxon>Comamonadaceae</taxon>
        <taxon>Ramlibacter</taxon>
    </lineage>
</organism>
<keyword evidence="1" id="KW-0812">Transmembrane</keyword>
<evidence type="ECO:0000313" key="2">
    <source>
        <dbReference type="EMBL" id="TFZ07079.1"/>
    </source>
</evidence>
<keyword evidence="1" id="KW-0472">Membrane</keyword>
<gene>
    <name evidence="2" type="ORF">EZ313_10815</name>
</gene>
<feature type="transmembrane region" description="Helical" evidence="1">
    <location>
        <begin position="87"/>
        <end position="105"/>
    </location>
</feature>